<dbReference type="Pfam" id="PF02534">
    <property type="entry name" value="T4SS-DNA_transf"/>
    <property type="match status" value="1"/>
</dbReference>
<reference evidence="8 9" key="1">
    <citation type="submission" date="2018-06" db="EMBL/GenBank/DDBJ databases">
        <authorList>
            <consortium name="Pathogen Informatics"/>
            <person name="Doyle S."/>
        </authorList>
    </citation>
    <scope>NUCLEOTIDE SEQUENCE [LARGE SCALE GENOMIC DNA]</scope>
    <source>
        <strain evidence="8 9">NCTC11978</strain>
    </source>
</reference>
<comment type="similarity">
    <text evidence="2">Belongs to the VirD4/TraG family.</text>
</comment>
<protein>
    <submittedName>
        <fullName evidence="8">Protein LvhD4</fullName>
    </submittedName>
</protein>
<dbReference type="Gene3D" id="3.40.50.300">
    <property type="entry name" value="P-loop containing nucleotide triphosphate hydrolases"/>
    <property type="match status" value="1"/>
</dbReference>
<gene>
    <name evidence="8" type="primary">virD4_2</name>
    <name evidence="8" type="ORF">NCTC11978_03348</name>
</gene>
<dbReference type="InterPro" id="IPR003688">
    <property type="entry name" value="TraG/VirD4"/>
</dbReference>
<dbReference type="RefSeq" id="WP_115176539.1">
    <property type="nucleotide sequence ID" value="NZ_UGNY01000002.1"/>
</dbReference>
<evidence type="ECO:0000313" key="8">
    <source>
        <dbReference type="EMBL" id="STX88331.1"/>
    </source>
</evidence>
<dbReference type="CDD" id="cd01127">
    <property type="entry name" value="TrwB_TraG_TraD_VirD4"/>
    <property type="match status" value="2"/>
</dbReference>
<evidence type="ECO:0000256" key="1">
    <source>
        <dbReference type="ARBA" id="ARBA00004651"/>
    </source>
</evidence>
<keyword evidence="4 7" id="KW-0812">Transmembrane</keyword>
<organism evidence="8 9">
    <name type="scientific">Legionella feeleii</name>
    <dbReference type="NCBI Taxonomy" id="453"/>
    <lineage>
        <taxon>Bacteria</taxon>
        <taxon>Pseudomonadati</taxon>
        <taxon>Pseudomonadota</taxon>
        <taxon>Gammaproteobacteria</taxon>
        <taxon>Legionellales</taxon>
        <taxon>Legionellaceae</taxon>
        <taxon>Legionella</taxon>
    </lineage>
</organism>
<dbReference type="InterPro" id="IPR027417">
    <property type="entry name" value="P-loop_NTPase"/>
</dbReference>
<feature type="transmembrane region" description="Helical" evidence="7">
    <location>
        <begin position="37"/>
        <end position="62"/>
    </location>
</feature>
<dbReference type="PANTHER" id="PTHR37937">
    <property type="entry name" value="CONJUGATIVE TRANSFER: DNA TRANSPORT"/>
    <property type="match status" value="1"/>
</dbReference>
<evidence type="ECO:0000256" key="4">
    <source>
        <dbReference type="ARBA" id="ARBA00022692"/>
    </source>
</evidence>
<dbReference type="EMBL" id="UGNY01000002">
    <property type="protein sequence ID" value="STX88331.1"/>
    <property type="molecule type" value="Genomic_DNA"/>
</dbReference>
<dbReference type="InterPro" id="IPR051539">
    <property type="entry name" value="T4SS-coupling_protein"/>
</dbReference>
<evidence type="ECO:0000256" key="5">
    <source>
        <dbReference type="ARBA" id="ARBA00022989"/>
    </source>
</evidence>
<sequence>MKLLINSLALLMAGFCLYKSLSLTAQRKALRVSRQAAFIILLTGLSLTLWSLSFYALMGLPLTSVKPWSALWFVRYCHELDWLNNLCLFALPLLACGLGALTLLSPIFESPQRHLYGGAHFATRREIKKMGFLNDKGNVLVGRTSNHLLRYSLTNHLLVFAPSRSGKGVSLVIPNALHWQGSLLALDNKGEIFDASSGYRAFSGNRVFRFSPASPDFKTHCINPLDYVSRDNPSRRIADLHLILDILIAGSSDENKMWAEEARPLALGLLLWLLQSKRRFALSELASMVKSGNLEGFLLEVIAAHTIADNLITLDHAAYLAIQNFLQKAPKEQSGVRSTLASMLRLWEDPLICAATNRSDVDFRDFRKTPITLYFSFGTNQIVRLAPLINLLIQLFLNVMLAHLPKADEPVKVLCLLDEINRFGRMDKLKDGFGDLAGYGVHLMPIIQNIGQFYTLYGGRDGSDIFFQNADLKIGFRQNTPTDKEFLSRECGSRTVRLKNRSYASTREGSQYSESLIERPLLSPAEVGSLPKHQAILLTGDGLIRCKKISYFRDQGFKEKCLAPLPVPAIAPQFPVIEVKKEVTAPEEEKQVPAKAVSPGTEIGQALAAALSPLIERLIPLKAPQTADKKTASLIHDLACEFEKKGDDA</sequence>
<evidence type="ECO:0000256" key="2">
    <source>
        <dbReference type="ARBA" id="ARBA00008806"/>
    </source>
</evidence>
<keyword evidence="5 7" id="KW-1133">Transmembrane helix</keyword>
<feature type="transmembrane region" description="Helical" evidence="7">
    <location>
        <begin position="6"/>
        <end position="25"/>
    </location>
</feature>
<dbReference type="Proteomes" id="UP000254033">
    <property type="component" value="Unassembled WGS sequence"/>
</dbReference>
<evidence type="ECO:0000256" key="3">
    <source>
        <dbReference type="ARBA" id="ARBA00022475"/>
    </source>
</evidence>
<evidence type="ECO:0000256" key="6">
    <source>
        <dbReference type="ARBA" id="ARBA00023136"/>
    </source>
</evidence>
<keyword evidence="3" id="KW-1003">Cell membrane</keyword>
<dbReference type="SUPFAM" id="SSF52540">
    <property type="entry name" value="P-loop containing nucleoside triphosphate hydrolases"/>
    <property type="match status" value="1"/>
</dbReference>
<accession>A0A378KNW2</accession>
<evidence type="ECO:0000313" key="9">
    <source>
        <dbReference type="Proteomes" id="UP000254033"/>
    </source>
</evidence>
<dbReference type="AlphaFoldDB" id="A0A378KNW2"/>
<name>A0A378KNW2_9GAMM</name>
<proteinExistence type="inferred from homology"/>
<dbReference type="PANTHER" id="PTHR37937:SF1">
    <property type="entry name" value="CONJUGATIVE TRANSFER: DNA TRANSPORT"/>
    <property type="match status" value="1"/>
</dbReference>
<evidence type="ECO:0000256" key="7">
    <source>
        <dbReference type="SAM" id="Phobius"/>
    </source>
</evidence>
<dbReference type="GO" id="GO:0005886">
    <property type="term" value="C:plasma membrane"/>
    <property type="evidence" value="ECO:0007669"/>
    <property type="project" value="UniProtKB-SubCell"/>
</dbReference>
<keyword evidence="6 7" id="KW-0472">Membrane</keyword>
<comment type="subcellular location">
    <subcellularLocation>
        <location evidence="1">Cell membrane</location>
        <topology evidence="1">Multi-pass membrane protein</topology>
    </subcellularLocation>
</comment>